<dbReference type="GO" id="GO:0032259">
    <property type="term" value="P:methylation"/>
    <property type="evidence" value="ECO:0007669"/>
    <property type="project" value="UniProtKB-KW"/>
</dbReference>
<dbReference type="GO" id="GO:0008168">
    <property type="term" value="F:methyltransferase activity"/>
    <property type="evidence" value="ECO:0007669"/>
    <property type="project" value="UniProtKB-KW"/>
</dbReference>
<dbReference type="EMBL" id="CP036273">
    <property type="protein sequence ID" value="QDU23457.1"/>
    <property type="molecule type" value="Genomic_DNA"/>
</dbReference>
<keyword evidence="2" id="KW-1185">Reference proteome</keyword>
<dbReference type="Proteomes" id="UP000319576">
    <property type="component" value="Chromosome"/>
</dbReference>
<keyword evidence="1" id="KW-0808">Transferase</keyword>
<dbReference type="KEGG" id="uli:ETAA1_54570"/>
<organism evidence="1 2">
    <name type="scientific">Urbifossiella limnaea</name>
    <dbReference type="NCBI Taxonomy" id="2528023"/>
    <lineage>
        <taxon>Bacteria</taxon>
        <taxon>Pseudomonadati</taxon>
        <taxon>Planctomycetota</taxon>
        <taxon>Planctomycetia</taxon>
        <taxon>Gemmatales</taxon>
        <taxon>Gemmataceae</taxon>
        <taxon>Urbifossiella</taxon>
    </lineage>
</organism>
<name>A0A517Y127_9BACT</name>
<protein>
    <submittedName>
        <fullName evidence="1">Flagellin N-methylase</fullName>
    </submittedName>
</protein>
<dbReference type="RefSeq" id="WP_145243701.1">
    <property type="nucleotide sequence ID" value="NZ_CP036273.1"/>
</dbReference>
<keyword evidence="1" id="KW-0282">Flagellum</keyword>
<keyword evidence="1" id="KW-0489">Methyltransferase</keyword>
<dbReference type="PANTHER" id="PTHR35866:SF1">
    <property type="entry name" value="YKGJ FAMILY CYSTEINE CLUSTER PROTEIN"/>
    <property type="match status" value="1"/>
</dbReference>
<reference evidence="1 2" key="1">
    <citation type="submission" date="2019-02" db="EMBL/GenBank/DDBJ databases">
        <title>Deep-cultivation of Planctomycetes and their phenomic and genomic characterization uncovers novel biology.</title>
        <authorList>
            <person name="Wiegand S."/>
            <person name="Jogler M."/>
            <person name="Boedeker C."/>
            <person name="Pinto D."/>
            <person name="Vollmers J."/>
            <person name="Rivas-Marin E."/>
            <person name="Kohn T."/>
            <person name="Peeters S.H."/>
            <person name="Heuer A."/>
            <person name="Rast P."/>
            <person name="Oberbeckmann S."/>
            <person name="Bunk B."/>
            <person name="Jeske O."/>
            <person name="Meyerdierks A."/>
            <person name="Storesund J.E."/>
            <person name="Kallscheuer N."/>
            <person name="Luecker S."/>
            <person name="Lage O.M."/>
            <person name="Pohl T."/>
            <person name="Merkel B.J."/>
            <person name="Hornburger P."/>
            <person name="Mueller R.-W."/>
            <person name="Bruemmer F."/>
            <person name="Labrenz M."/>
            <person name="Spormann A.M."/>
            <person name="Op den Camp H."/>
            <person name="Overmann J."/>
            <person name="Amann R."/>
            <person name="Jetten M.S.M."/>
            <person name="Mascher T."/>
            <person name="Medema M.H."/>
            <person name="Devos D.P."/>
            <person name="Kaster A.-K."/>
            <person name="Ovreas L."/>
            <person name="Rohde M."/>
            <person name="Galperin M.Y."/>
            <person name="Jogler C."/>
        </authorList>
    </citation>
    <scope>NUCLEOTIDE SEQUENCE [LARGE SCALE GENOMIC DNA]</scope>
    <source>
        <strain evidence="1 2">ETA_A1</strain>
    </source>
</reference>
<dbReference type="AlphaFoldDB" id="A0A517Y127"/>
<evidence type="ECO:0000313" key="2">
    <source>
        <dbReference type="Proteomes" id="UP000319576"/>
    </source>
</evidence>
<keyword evidence="1" id="KW-0966">Cell projection</keyword>
<gene>
    <name evidence="1" type="ORF">ETAA1_54570</name>
</gene>
<proteinExistence type="predicted"/>
<sequence>MADEPWYHNGLRFTCTQCGDCCTGAPGFVWVTDADVAALAAFRGEPVAEFTALHTRRARGRRSLREKSNGDCVFFERGRGCTVYPARPPQCRTWPFWDSNLDTPADWERTVRACPGSGQGELIPIEEISRRLREVRV</sequence>
<accession>A0A517Y127</accession>
<keyword evidence="1" id="KW-0969">Cilium</keyword>
<dbReference type="OrthoDB" id="9810361at2"/>
<dbReference type="Pfam" id="PF03692">
    <property type="entry name" value="CxxCxxCC"/>
    <property type="match status" value="1"/>
</dbReference>
<dbReference type="InterPro" id="IPR005358">
    <property type="entry name" value="Puta_zinc/iron-chelating_dom"/>
</dbReference>
<evidence type="ECO:0000313" key="1">
    <source>
        <dbReference type="EMBL" id="QDU23457.1"/>
    </source>
</evidence>
<dbReference type="PANTHER" id="PTHR35866">
    <property type="entry name" value="PUTATIVE-RELATED"/>
    <property type="match status" value="1"/>
</dbReference>